<feature type="domain" description="Glycosyl hydrolase family 13 catalytic" evidence="18">
    <location>
        <begin position="81"/>
        <end position="447"/>
    </location>
</feature>
<evidence type="ECO:0000256" key="5">
    <source>
        <dbReference type="ARBA" id="ARBA00015938"/>
    </source>
</evidence>
<dbReference type="EMBL" id="JACHDZ010000006">
    <property type="protein sequence ID" value="MBB5345434.1"/>
    <property type="molecule type" value="Genomic_DNA"/>
</dbReference>
<dbReference type="UniPathway" id="UPA00299"/>
<dbReference type="GO" id="GO:0005737">
    <property type="term" value="C:cytoplasm"/>
    <property type="evidence" value="ECO:0007669"/>
    <property type="project" value="UniProtKB-SubCell"/>
</dbReference>
<evidence type="ECO:0000256" key="15">
    <source>
        <dbReference type="PIRSR" id="PIRSR006337-1"/>
    </source>
</evidence>
<comment type="caution">
    <text evidence="19">The sequence shown here is derived from an EMBL/GenBank/DDBJ whole genome shotgun (WGS) entry which is preliminary data.</text>
</comment>
<dbReference type="PANTHER" id="PTHR43651:SF11">
    <property type="entry name" value="MALTO-OLIGOSYLTREHALOSE TREHALOHYDROLASE"/>
    <property type="match status" value="1"/>
</dbReference>
<dbReference type="NCBIfam" id="TIGR02402">
    <property type="entry name" value="trehalose_TreZ"/>
    <property type="match status" value="1"/>
</dbReference>
<dbReference type="InterPro" id="IPR044901">
    <property type="entry name" value="Trehalose_TreZ_E-set_sf"/>
</dbReference>
<dbReference type="GO" id="GO:0033942">
    <property type="term" value="F:4-alpha-D-(1-&gt;4)-alpha-D-glucanotrehalose trehalohydrolase activity"/>
    <property type="evidence" value="ECO:0007669"/>
    <property type="project" value="UniProtKB-EC"/>
</dbReference>
<gene>
    <name evidence="19" type="ORF">HDF10_003428</name>
</gene>
<keyword evidence="7 14" id="KW-0378">Hydrolase</keyword>
<dbReference type="Pfam" id="PF11941">
    <property type="entry name" value="DUF3459"/>
    <property type="match status" value="1"/>
</dbReference>
<dbReference type="SUPFAM" id="SSF51445">
    <property type="entry name" value="(Trans)glycosidases"/>
    <property type="match status" value="1"/>
</dbReference>
<evidence type="ECO:0000256" key="9">
    <source>
        <dbReference type="ARBA" id="ARBA00023295"/>
    </source>
</evidence>
<evidence type="ECO:0000256" key="1">
    <source>
        <dbReference type="ARBA" id="ARBA00004496"/>
    </source>
</evidence>
<feature type="binding site" evidence="16">
    <location>
        <begin position="309"/>
        <end position="313"/>
    </location>
    <ligand>
        <name>substrate</name>
    </ligand>
</feature>
<dbReference type="EC" id="3.2.1.141" evidence="4 13"/>
<protein>
    <recommendedName>
        <fullName evidence="5 13">Malto-oligosyltrehalose trehalohydrolase</fullName>
        <shortName evidence="14">MTHase</shortName>
        <ecNumber evidence="4 13">3.2.1.141</ecNumber>
    </recommendedName>
    <alternativeName>
        <fullName evidence="11 14">4-alpha-D-((1-&gt;4)-alpha-D-glucano)trehalose trehalohydrolase</fullName>
    </alternativeName>
    <alternativeName>
        <fullName evidence="10 14">Maltooligosyl trehalose trehalohydrolase</fullName>
    </alternativeName>
</protein>
<evidence type="ECO:0000313" key="19">
    <source>
        <dbReference type="EMBL" id="MBB5345434.1"/>
    </source>
</evidence>
<evidence type="ECO:0000259" key="18">
    <source>
        <dbReference type="SMART" id="SM00642"/>
    </source>
</evidence>
<dbReference type="SUPFAM" id="SSF81296">
    <property type="entry name" value="E set domains"/>
    <property type="match status" value="1"/>
</dbReference>
<dbReference type="InterPro" id="IPR022567">
    <property type="entry name" value="DUF3459"/>
</dbReference>
<evidence type="ECO:0000256" key="2">
    <source>
        <dbReference type="ARBA" id="ARBA00005199"/>
    </source>
</evidence>
<evidence type="ECO:0000256" key="8">
    <source>
        <dbReference type="ARBA" id="ARBA00023277"/>
    </source>
</evidence>
<dbReference type="CDD" id="cd02853">
    <property type="entry name" value="E_set_MTHase_like_N"/>
    <property type="match status" value="1"/>
</dbReference>
<organism evidence="19 20">
    <name type="scientific">Tunturiibacter lichenicola</name>
    <dbReference type="NCBI Taxonomy" id="2051959"/>
    <lineage>
        <taxon>Bacteria</taxon>
        <taxon>Pseudomonadati</taxon>
        <taxon>Acidobacteriota</taxon>
        <taxon>Terriglobia</taxon>
        <taxon>Terriglobales</taxon>
        <taxon>Acidobacteriaceae</taxon>
        <taxon>Tunturiibacter</taxon>
    </lineage>
</organism>
<comment type="subcellular location">
    <subcellularLocation>
        <location evidence="1 15">Cytoplasm</location>
    </subcellularLocation>
</comment>
<dbReference type="Gene3D" id="2.60.40.10">
    <property type="entry name" value="Immunoglobulins"/>
    <property type="match status" value="1"/>
</dbReference>
<feature type="binding site" evidence="16">
    <location>
        <begin position="245"/>
        <end position="250"/>
    </location>
    <ligand>
        <name>substrate</name>
    </ligand>
</feature>
<dbReference type="Pfam" id="PF00128">
    <property type="entry name" value="Alpha-amylase"/>
    <property type="match status" value="1"/>
</dbReference>
<dbReference type="PANTHER" id="PTHR43651">
    <property type="entry name" value="1,4-ALPHA-GLUCAN-BRANCHING ENZYME"/>
    <property type="match status" value="1"/>
</dbReference>
<dbReference type="InterPro" id="IPR012768">
    <property type="entry name" value="Trehalose_TreZ"/>
</dbReference>
<reference evidence="19 20" key="1">
    <citation type="submission" date="2020-08" db="EMBL/GenBank/DDBJ databases">
        <title>Genomic Encyclopedia of Type Strains, Phase IV (KMG-V): Genome sequencing to study the core and pangenomes of soil and plant-associated prokaryotes.</title>
        <authorList>
            <person name="Whitman W."/>
        </authorList>
    </citation>
    <scope>NUCLEOTIDE SEQUENCE [LARGE SCALE GENOMIC DNA]</scope>
    <source>
        <strain evidence="19 20">M8US30</strain>
    </source>
</reference>
<dbReference type="Proteomes" id="UP000569092">
    <property type="component" value="Unassembled WGS sequence"/>
</dbReference>
<dbReference type="CDD" id="cd11325">
    <property type="entry name" value="AmyAc_GTHase"/>
    <property type="match status" value="1"/>
</dbReference>
<dbReference type="InterPro" id="IPR006047">
    <property type="entry name" value="GH13_cat_dom"/>
</dbReference>
<evidence type="ECO:0000256" key="14">
    <source>
        <dbReference type="PIRNR" id="PIRNR006337"/>
    </source>
</evidence>
<evidence type="ECO:0000256" key="16">
    <source>
        <dbReference type="PIRSR" id="PIRSR006337-2"/>
    </source>
</evidence>
<evidence type="ECO:0000256" key="13">
    <source>
        <dbReference type="NCBIfam" id="TIGR02402"/>
    </source>
</evidence>
<feature type="active site" description="Nucleophile" evidence="15">
    <location>
        <position position="247"/>
    </location>
</feature>
<dbReference type="InterPro" id="IPR017853">
    <property type="entry name" value="GH"/>
</dbReference>
<evidence type="ECO:0000256" key="7">
    <source>
        <dbReference type="ARBA" id="ARBA00022801"/>
    </source>
</evidence>
<feature type="active site" description="Proton donor" evidence="15">
    <location>
        <position position="284"/>
    </location>
</feature>
<dbReference type="Gene3D" id="3.20.20.80">
    <property type="entry name" value="Glycosidases"/>
    <property type="match status" value="1"/>
</dbReference>
<sequence>MHEFTVWAPVASKVGVKVGDVTYPLNGPDEHGWWRASVEPARPGTDYGFVIGDDPKAWPDPRSEWQPNGVHGLSRLYDHGAFQWNDRAWSAPALSHAVIYELHVGTFTPQGTFDSAIEKLGYLVELGITHVELMPVAAFPGGHGWGYDGAALFAVTEQYGGPDGLKRLVAACHARGLAALLDVVYNHFGPVGNYSGKYGPYITERHHTPWGGAINFEGEGSDEVRRFFCDNALMWMREYHIDGLRLDAVHEYVDRSAVHFMEQLSSEVKALSAKLGRRLVLIAESDLNDPRVVTPAQSGGYGMDAQWSDDFHHSLFTVLTLEEEGKGYYSDFGTLEKLAKALTKNFVQDGSYSQYRRRSHGRPADDLSPHLFLGYIQNHDQVGNRAVGDRVDQTVGFDRAKVAAAIVMTAPFVPMIFQGEEYAASTPFLYFADHEDPEMAKAVKNGRRSEFAAFGWKPEDIPDPEKVETFLRSKLNWEEVHEGRHEEMLDWYRRLIQLRRGSVALNDGAVGHVRASFDERRRWLIFERGVVTVMCNLGAERVELPHSRRMQLLLASKAEVVVKDGSVELPGDSAAILSNEVMR</sequence>
<keyword evidence="9 14" id="KW-0326">Glycosidase</keyword>
<keyword evidence="6" id="KW-0963">Cytoplasm</keyword>
<evidence type="ECO:0000256" key="17">
    <source>
        <dbReference type="PIRSR" id="PIRSR006337-3"/>
    </source>
</evidence>
<dbReference type="Gene3D" id="1.10.10.760">
    <property type="entry name" value="E-set domains of sugar-utilizing enzymes"/>
    <property type="match status" value="1"/>
</dbReference>
<dbReference type="InterPro" id="IPR013783">
    <property type="entry name" value="Ig-like_fold"/>
</dbReference>
<dbReference type="PIRSF" id="PIRSF006337">
    <property type="entry name" value="Trehalose_TreZ"/>
    <property type="match status" value="1"/>
</dbReference>
<evidence type="ECO:0000256" key="4">
    <source>
        <dbReference type="ARBA" id="ARBA00012268"/>
    </source>
</evidence>
<dbReference type="SMART" id="SM00642">
    <property type="entry name" value="Aamy"/>
    <property type="match status" value="1"/>
</dbReference>
<proteinExistence type="inferred from homology"/>
<comment type="pathway">
    <text evidence="2 14">Glycan biosynthesis; trehalose biosynthesis.</text>
</comment>
<feature type="site" description="Transition state stabilizer" evidence="17">
    <location>
        <position position="380"/>
    </location>
</feature>
<keyword evidence="8" id="KW-0119">Carbohydrate metabolism</keyword>
<accession>A0A7W8JCQ0</accession>
<dbReference type="InterPro" id="IPR014756">
    <property type="entry name" value="Ig_E-set"/>
</dbReference>
<dbReference type="AlphaFoldDB" id="A0A7W8JCQ0"/>
<dbReference type="GO" id="GO:0005992">
    <property type="term" value="P:trehalose biosynthetic process"/>
    <property type="evidence" value="ECO:0007669"/>
    <property type="project" value="UniProtKB-UniRule"/>
</dbReference>
<comment type="catalytic activity">
    <reaction evidence="12 14">
        <text>hydrolysis of (1-&gt;4)-alpha-D-glucosidic linkage in 4-alpha-D-[(1-&gt;4)-alpha-D-glucanosyl]n trehalose to yield trehalose and (1-&gt;4)-alpha-D-glucan.</text>
        <dbReference type="EC" id="3.2.1.141"/>
    </reaction>
</comment>
<evidence type="ECO:0000256" key="10">
    <source>
        <dbReference type="ARBA" id="ARBA00032057"/>
    </source>
</evidence>
<evidence type="ECO:0000256" key="3">
    <source>
        <dbReference type="ARBA" id="ARBA00008061"/>
    </source>
</evidence>
<evidence type="ECO:0000256" key="12">
    <source>
        <dbReference type="ARBA" id="ARBA00034013"/>
    </source>
</evidence>
<evidence type="ECO:0000256" key="6">
    <source>
        <dbReference type="ARBA" id="ARBA00022490"/>
    </source>
</evidence>
<comment type="similarity">
    <text evidence="3 14">Belongs to the glycosyl hydrolase 13 family.</text>
</comment>
<evidence type="ECO:0000313" key="20">
    <source>
        <dbReference type="Proteomes" id="UP000569092"/>
    </source>
</evidence>
<evidence type="ECO:0000256" key="11">
    <source>
        <dbReference type="ARBA" id="ARBA00033284"/>
    </source>
</evidence>
<feature type="binding site" evidence="16">
    <location>
        <begin position="379"/>
        <end position="384"/>
    </location>
    <ligand>
        <name>substrate</name>
    </ligand>
</feature>
<name>A0A7W8JCQ0_9BACT</name>